<dbReference type="PROSITE" id="PS50181">
    <property type="entry name" value="FBOX"/>
    <property type="match status" value="1"/>
</dbReference>
<dbReference type="SUPFAM" id="SSF81383">
    <property type="entry name" value="F-box domain"/>
    <property type="match status" value="1"/>
</dbReference>
<evidence type="ECO:0000256" key="1">
    <source>
        <dbReference type="SAM" id="MobiDB-lite"/>
    </source>
</evidence>
<accession>A0A4U6SY76</accession>
<dbReference type="Pfam" id="PF00646">
    <property type="entry name" value="F-box"/>
    <property type="match status" value="1"/>
</dbReference>
<dbReference type="OMA" id="TAHAWSR"/>
<dbReference type="Proteomes" id="UP000298652">
    <property type="component" value="Chromosome 9"/>
</dbReference>
<keyword evidence="4" id="KW-1185">Reference proteome</keyword>
<sequence>METTASRKRTKASALPDEIVEEILARLPAKSLRRFQCVSRPWREPIASPPPLPRPPLLQASRRRPPAFHQASWVLRALPRLPPSRRQPNDDDGRRGGAPELLAVPTRERLPRNLILPRPRPPALRLVRRPLRLEPFHQGDPDPA</sequence>
<protein>
    <recommendedName>
        <fullName evidence="2">F-box domain-containing protein</fullName>
    </recommendedName>
</protein>
<dbReference type="Gramene" id="TKV93234">
    <property type="protein sequence ID" value="TKV93234"/>
    <property type="gene ID" value="SEVIR_9G213201v2"/>
</dbReference>
<feature type="compositionally biased region" description="Pro residues" evidence="1">
    <location>
        <begin position="47"/>
        <end position="56"/>
    </location>
</feature>
<name>A0A4U6SY76_SETVI</name>
<feature type="region of interest" description="Disordered" evidence="1">
    <location>
        <begin position="40"/>
        <end position="105"/>
    </location>
</feature>
<dbReference type="CDD" id="cd22157">
    <property type="entry name" value="F-box_AtFBW1-like"/>
    <property type="match status" value="1"/>
</dbReference>
<evidence type="ECO:0000259" key="2">
    <source>
        <dbReference type="PROSITE" id="PS50181"/>
    </source>
</evidence>
<gene>
    <name evidence="3" type="ORF">SEVIR_9G213201v2</name>
</gene>
<organism evidence="3 4">
    <name type="scientific">Setaria viridis</name>
    <name type="common">Green bristlegrass</name>
    <name type="synonym">Setaria italica subsp. viridis</name>
    <dbReference type="NCBI Taxonomy" id="4556"/>
    <lineage>
        <taxon>Eukaryota</taxon>
        <taxon>Viridiplantae</taxon>
        <taxon>Streptophyta</taxon>
        <taxon>Embryophyta</taxon>
        <taxon>Tracheophyta</taxon>
        <taxon>Spermatophyta</taxon>
        <taxon>Magnoliopsida</taxon>
        <taxon>Liliopsida</taxon>
        <taxon>Poales</taxon>
        <taxon>Poaceae</taxon>
        <taxon>PACMAD clade</taxon>
        <taxon>Panicoideae</taxon>
        <taxon>Panicodae</taxon>
        <taxon>Paniceae</taxon>
        <taxon>Cenchrinae</taxon>
        <taxon>Setaria</taxon>
    </lineage>
</organism>
<evidence type="ECO:0000313" key="4">
    <source>
        <dbReference type="Proteomes" id="UP000298652"/>
    </source>
</evidence>
<proteinExistence type="predicted"/>
<dbReference type="InterPro" id="IPR001810">
    <property type="entry name" value="F-box_dom"/>
</dbReference>
<dbReference type="InterPro" id="IPR036047">
    <property type="entry name" value="F-box-like_dom_sf"/>
</dbReference>
<feature type="compositionally biased region" description="Basic and acidic residues" evidence="1">
    <location>
        <begin position="87"/>
        <end position="97"/>
    </location>
</feature>
<dbReference type="EMBL" id="CM016560">
    <property type="protein sequence ID" value="TKV93234.1"/>
    <property type="molecule type" value="Genomic_DNA"/>
</dbReference>
<dbReference type="SMART" id="SM00256">
    <property type="entry name" value="FBOX"/>
    <property type="match status" value="1"/>
</dbReference>
<dbReference type="Gene3D" id="1.20.1280.50">
    <property type="match status" value="1"/>
</dbReference>
<feature type="domain" description="F-box" evidence="2">
    <location>
        <begin position="9"/>
        <end position="44"/>
    </location>
</feature>
<reference evidence="3" key="1">
    <citation type="submission" date="2019-03" db="EMBL/GenBank/DDBJ databases">
        <title>WGS assembly of Setaria viridis.</title>
        <authorList>
            <person name="Huang P."/>
            <person name="Jenkins J."/>
            <person name="Grimwood J."/>
            <person name="Barry K."/>
            <person name="Healey A."/>
            <person name="Mamidi S."/>
            <person name="Sreedasyam A."/>
            <person name="Shu S."/>
            <person name="Feldman M."/>
            <person name="Wu J."/>
            <person name="Yu Y."/>
            <person name="Chen C."/>
            <person name="Johnson J."/>
            <person name="Rokhsar D."/>
            <person name="Baxter I."/>
            <person name="Schmutz J."/>
            <person name="Brutnell T."/>
            <person name="Kellogg E."/>
        </authorList>
    </citation>
    <scope>NUCLEOTIDE SEQUENCE [LARGE SCALE GENOMIC DNA]</scope>
</reference>
<evidence type="ECO:0000313" key="3">
    <source>
        <dbReference type="EMBL" id="TKV93234.1"/>
    </source>
</evidence>
<dbReference type="AlphaFoldDB" id="A0A4U6SY76"/>